<reference evidence="12" key="2">
    <citation type="submission" date="2019-10" db="EMBL/GenBank/DDBJ databases">
        <authorList>
            <consortium name="NCBI Genome Project"/>
        </authorList>
    </citation>
    <scope>NUCLEOTIDE SEQUENCE</scope>
    <source>
        <strain evidence="12">NI907</strain>
    </source>
</reference>
<keyword evidence="7" id="KW-0325">Glycoprotein</keyword>
<comment type="subcellular location">
    <subcellularLocation>
        <location evidence="1">Membrane</location>
        <topology evidence="1">Single-pass membrane protein</topology>
    </subcellularLocation>
</comment>
<evidence type="ECO:0008006" key="13">
    <source>
        <dbReference type="Google" id="ProtNLM"/>
    </source>
</evidence>
<evidence type="ECO:0000256" key="2">
    <source>
        <dbReference type="ARBA" id="ARBA00004685"/>
    </source>
</evidence>
<name>A0A6P8B337_PYRGI</name>
<sequence length="235" mass="27093">MAPLRESSDYDEEVEEGLLGRGPLNDRGSQCDRNGKVKHWCKWIIVCIFSATLIALIFTQVHSSGMLKSSSPSLSSPTIQTFETVFPRFGALSIYSGGTNGEKEEAWGQLLETKVPKWLSVSDKELKAMGKDSTHSDGYPWHRNEDGTVEAVTELWHQLHCLDLIRKYINRDNWDYSKNHAWQWGPYRLRQHVDHCVENLRVAIQCTGDMTPVLEYENDDQVWLDFETKHTCRKY</sequence>
<dbReference type="KEGG" id="pgri:PgNI_06750"/>
<evidence type="ECO:0000256" key="6">
    <source>
        <dbReference type="ARBA" id="ARBA00023136"/>
    </source>
</evidence>
<dbReference type="GO" id="GO:0016020">
    <property type="term" value="C:membrane"/>
    <property type="evidence" value="ECO:0007669"/>
    <property type="project" value="UniProtKB-SubCell"/>
</dbReference>
<gene>
    <name evidence="12" type="ORF">PgNI_06750</name>
</gene>
<dbReference type="PANTHER" id="PTHR33365">
    <property type="entry name" value="YALI0B05434P"/>
    <property type="match status" value="1"/>
</dbReference>
<evidence type="ECO:0000313" key="12">
    <source>
        <dbReference type="RefSeq" id="XP_030981540.1"/>
    </source>
</evidence>
<feature type="region of interest" description="Disordered" evidence="9">
    <location>
        <begin position="1"/>
        <end position="25"/>
    </location>
</feature>
<dbReference type="PANTHER" id="PTHR33365:SF4">
    <property type="entry name" value="CYCLOCHLOROTINE BIOSYNTHESIS PROTEIN O"/>
    <property type="match status" value="1"/>
</dbReference>
<proteinExistence type="inferred from homology"/>
<comment type="similarity">
    <text evidence="8">Belongs to the ustYa family.</text>
</comment>
<dbReference type="InterPro" id="IPR021765">
    <property type="entry name" value="UstYa-like"/>
</dbReference>
<keyword evidence="11" id="KW-1185">Reference proteome</keyword>
<accession>A0A6P8B337</accession>
<dbReference type="Proteomes" id="UP000515153">
    <property type="component" value="Unplaced"/>
</dbReference>
<evidence type="ECO:0000256" key="8">
    <source>
        <dbReference type="ARBA" id="ARBA00035112"/>
    </source>
</evidence>
<reference evidence="12" key="1">
    <citation type="journal article" date="2019" name="Mol. Biol. Evol.">
        <title>Blast fungal genomes show frequent chromosomal changes, gene gains and losses, and effector gene turnover.</title>
        <authorList>
            <person name="Gomez Luciano L.B."/>
            <person name="Jason Tsai I."/>
            <person name="Chuma I."/>
            <person name="Tosa Y."/>
            <person name="Chen Y.H."/>
            <person name="Li J.Y."/>
            <person name="Li M.Y."/>
            <person name="Jade Lu M.Y."/>
            <person name="Nakayashiki H."/>
            <person name="Li W.H."/>
        </authorList>
    </citation>
    <scope>NUCLEOTIDE SEQUENCE</scope>
    <source>
        <strain evidence="12">NI907</strain>
    </source>
</reference>
<evidence type="ECO:0000313" key="11">
    <source>
        <dbReference type="Proteomes" id="UP000515153"/>
    </source>
</evidence>
<organism evidence="11 12">
    <name type="scientific">Pyricularia grisea</name>
    <name type="common">Crabgrass-specific blast fungus</name>
    <name type="synonym">Magnaporthe grisea</name>
    <dbReference type="NCBI Taxonomy" id="148305"/>
    <lineage>
        <taxon>Eukaryota</taxon>
        <taxon>Fungi</taxon>
        <taxon>Dikarya</taxon>
        <taxon>Ascomycota</taxon>
        <taxon>Pezizomycotina</taxon>
        <taxon>Sordariomycetes</taxon>
        <taxon>Sordariomycetidae</taxon>
        <taxon>Magnaporthales</taxon>
        <taxon>Pyriculariaceae</taxon>
        <taxon>Pyricularia</taxon>
    </lineage>
</organism>
<evidence type="ECO:0000256" key="10">
    <source>
        <dbReference type="SAM" id="Phobius"/>
    </source>
</evidence>
<comment type="pathway">
    <text evidence="2">Mycotoxin biosynthesis.</text>
</comment>
<keyword evidence="5" id="KW-0843">Virulence</keyword>
<feature type="transmembrane region" description="Helical" evidence="10">
    <location>
        <begin position="43"/>
        <end position="61"/>
    </location>
</feature>
<evidence type="ECO:0000256" key="5">
    <source>
        <dbReference type="ARBA" id="ARBA00023026"/>
    </source>
</evidence>
<dbReference type="RefSeq" id="XP_030981540.1">
    <property type="nucleotide sequence ID" value="XM_031126770.1"/>
</dbReference>
<reference evidence="12" key="3">
    <citation type="submission" date="2025-08" db="UniProtKB">
        <authorList>
            <consortium name="RefSeq"/>
        </authorList>
    </citation>
    <scope>IDENTIFICATION</scope>
    <source>
        <strain evidence="12">NI907</strain>
    </source>
</reference>
<evidence type="ECO:0000256" key="4">
    <source>
        <dbReference type="ARBA" id="ARBA00022989"/>
    </source>
</evidence>
<evidence type="ECO:0000256" key="3">
    <source>
        <dbReference type="ARBA" id="ARBA00022692"/>
    </source>
</evidence>
<evidence type="ECO:0000256" key="7">
    <source>
        <dbReference type="ARBA" id="ARBA00023180"/>
    </source>
</evidence>
<keyword evidence="3 10" id="KW-0812">Transmembrane</keyword>
<dbReference type="GeneID" id="41961679"/>
<keyword evidence="6 10" id="KW-0472">Membrane</keyword>
<dbReference type="GO" id="GO:0043386">
    <property type="term" value="P:mycotoxin biosynthetic process"/>
    <property type="evidence" value="ECO:0007669"/>
    <property type="project" value="InterPro"/>
</dbReference>
<evidence type="ECO:0000256" key="1">
    <source>
        <dbReference type="ARBA" id="ARBA00004167"/>
    </source>
</evidence>
<dbReference type="AlphaFoldDB" id="A0A6P8B337"/>
<protein>
    <recommendedName>
        <fullName evidence="13">DUF3328 domain-containing protein</fullName>
    </recommendedName>
</protein>
<evidence type="ECO:0000256" key="9">
    <source>
        <dbReference type="SAM" id="MobiDB-lite"/>
    </source>
</evidence>
<keyword evidence="4 10" id="KW-1133">Transmembrane helix</keyword>
<dbReference type="Pfam" id="PF11807">
    <property type="entry name" value="UstYa"/>
    <property type="match status" value="1"/>
</dbReference>